<sequence>MKKSMDIVKKKVSNTGADDLKSKLFRVVASGQGSIVKRINGLIINGYQFHTQSKDKLKKTQNFGVMVEADDKTYFGKINDIIELDYYSKYKVVLFRFDRVNVNSRGLKKDKRGFTLLNFSHKIYEGGTLKDDPYIFTSEAHQVFYVEDEKDKGWEHVFRVKPRDTYRLGSLQVDDELYPGCMPSNIQNDEEFGDTSHWTNVNGEP</sequence>
<organism evidence="2">
    <name type="scientific">Opuntia streptacantha</name>
    <name type="common">Prickly pear cactus</name>
    <name type="synonym">Opuntia cardona</name>
    <dbReference type="NCBI Taxonomy" id="393608"/>
    <lineage>
        <taxon>Eukaryota</taxon>
        <taxon>Viridiplantae</taxon>
        <taxon>Streptophyta</taxon>
        <taxon>Embryophyta</taxon>
        <taxon>Tracheophyta</taxon>
        <taxon>Spermatophyta</taxon>
        <taxon>Magnoliopsida</taxon>
        <taxon>eudicotyledons</taxon>
        <taxon>Gunneridae</taxon>
        <taxon>Pentapetalae</taxon>
        <taxon>Caryophyllales</taxon>
        <taxon>Cactineae</taxon>
        <taxon>Cactaceae</taxon>
        <taxon>Opuntioideae</taxon>
        <taxon>Opuntia</taxon>
    </lineage>
</organism>
<proteinExistence type="predicted"/>
<evidence type="ECO:0000313" key="2">
    <source>
        <dbReference type="EMBL" id="MBA4638278.1"/>
    </source>
</evidence>
<dbReference type="InterPro" id="IPR025312">
    <property type="entry name" value="DUF4216"/>
</dbReference>
<dbReference type="PANTHER" id="PTHR48258:SF15">
    <property type="entry name" value="OS02G0543900 PROTEIN"/>
    <property type="match status" value="1"/>
</dbReference>
<dbReference type="PANTHER" id="PTHR48258">
    <property type="entry name" value="DUF4218 DOMAIN-CONTAINING PROTEIN-RELATED"/>
    <property type="match status" value="1"/>
</dbReference>
<dbReference type="Pfam" id="PF13952">
    <property type="entry name" value="DUF4216"/>
    <property type="match status" value="1"/>
</dbReference>
<evidence type="ECO:0000259" key="1">
    <source>
        <dbReference type="Pfam" id="PF13952"/>
    </source>
</evidence>
<name>A0A7C8ZA55_OPUST</name>
<dbReference type="AlphaFoldDB" id="A0A7C8ZA55"/>
<feature type="domain" description="DUF4216" evidence="1">
    <location>
        <begin position="82"/>
        <end position="155"/>
    </location>
</feature>
<reference evidence="2" key="2">
    <citation type="submission" date="2020-07" db="EMBL/GenBank/DDBJ databases">
        <authorList>
            <person name="Vera ALvarez R."/>
            <person name="Arias-Moreno D.M."/>
            <person name="Jimenez-Jacinto V."/>
            <person name="Jimenez-Bremont J.F."/>
            <person name="Swaminathan K."/>
            <person name="Moose S.P."/>
            <person name="Guerrero-Gonzalez M.L."/>
            <person name="Marino-Ramirez L."/>
            <person name="Landsman D."/>
            <person name="Rodriguez-Kessler M."/>
            <person name="Delgado-Sanchez P."/>
        </authorList>
    </citation>
    <scope>NUCLEOTIDE SEQUENCE</scope>
    <source>
        <tissue evidence="2">Cladode</tissue>
    </source>
</reference>
<dbReference type="EMBL" id="GISG01108945">
    <property type="protein sequence ID" value="MBA4638278.1"/>
    <property type="molecule type" value="Transcribed_RNA"/>
</dbReference>
<protein>
    <recommendedName>
        <fullName evidence="1">DUF4216 domain-containing protein</fullName>
    </recommendedName>
</protein>
<accession>A0A7C8ZA55</accession>
<reference evidence="2" key="1">
    <citation type="journal article" date="2013" name="J. Plant Res.">
        <title>Effect of fungi and light on seed germination of three Opuntia species from semiarid lands of central Mexico.</title>
        <authorList>
            <person name="Delgado-Sanchez P."/>
            <person name="Jimenez-Bremont J.F."/>
            <person name="Guerrero-Gonzalez Mde L."/>
            <person name="Flores J."/>
        </authorList>
    </citation>
    <scope>NUCLEOTIDE SEQUENCE</scope>
    <source>
        <tissue evidence="2">Cladode</tissue>
    </source>
</reference>